<dbReference type="EMBL" id="BGPR01082883">
    <property type="protein sequence ID" value="GBL89017.1"/>
    <property type="molecule type" value="Genomic_DNA"/>
</dbReference>
<gene>
    <name evidence="1" type="ORF">AVEN_259845_1</name>
</gene>
<evidence type="ECO:0000313" key="1">
    <source>
        <dbReference type="EMBL" id="GBL89017.1"/>
    </source>
</evidence>
<dbReference type="AlphaFoldDB" id="A0A4Y2BB62"/>
<dbReference type="Proteomes" id="UP000499080">
    <property type="component" value="Unassembled WGS sequence"/>
</dbReference>
<keyword evidence="2" id="KW-1185">Reference proteome</keyword>
<name>A0A4Y2BB62_ARAVE</name>
<comment type="caution">
    <text evidence="1">The sequence shown here is derived from an EMBL/GenBank/DDBJ whole genome shotgun (WGS) entry which is preliminary data.</text>
</comment>
<accession>A0A4Y2BB62</accession>
<organism evidence="1 2">
    <name type="scientific">Araneus ventricosus</name>
    <name type="common">Orbweaver spider</name>
    <name type="synonym">Epeira ventricosa</name>
    <dbReference type="NCBI Taxonomy" id="182803"/>
    <lineage>
        <taxon>Eukaryota</taxon>
        <taxon>Metazoa</taxon>
        <taxon>Ecdysozoa</taxon>
        <taxon>Arthropoda</taxon>
        <taxon>Chelicerata</taxon>
        <taxon>Arachnida</taxon>
        <taxon>Araneae</taxon>
        <taxon>Araneomorphae</taxon>
        <taxon>Entelegynae</taxon>
        <taxon>Araneoidea</taxon>
        <taxon>Araneidae</taxon>
        <taxon>Araneus</taxon>
    </lineage>
</organism>
<protein>
    <submittedName>
        <fullName evidence="1">Uncharacterized protein</fullName>
    </submittedName>
</protein>
<evidence type="ECO:0000313" key="2">
    <source>
        <dbReference type="Proteomes" id="UP000499080"/>
    </source>
</evidence>
<reference evidence="1 2" key="1">
    <citation type="journal article" date="2019" name="Sci. Rep.">
        <title>Orb-weaving spider Araneus ventricosus genome elucidates the spidroin gene catalogue.</title>
        <authorList>
            <person name="Kono N."/>
            <person name="Nakamura H."/>
            <person name="Ohtoshi R."/>
            <person name="Moran D.A.P."/>
            <person name="Shinohara A."/>
            <person name="Yoshida Y."/>
            <person name="Fujiwara M."/>
            <person name="Mori M."/>
            <person name="Tomita M."/>
            <person name="Arakawa K."/>
        </authorList>
    </citation>
    <scope>NUCLEOTIDE SEQUENCE [LARGE SCALE GENOMIC DNA]</scope>
</reference>
<sequence length="147" mass="17504">MEIQAEKSITIIPSVSLRPTNWIREDVIFFQHGPFPAYLKRFHLSDSEFIPVEVELERHFTMPRSVFSPSCHMRKPLPNFEQKWLKRVSNNLVSRHKFRRIVKFINENKSFSASLAFSELNQQAPNYRTFYLFRKCTLQNKLQLQSA</sequence>
<proteinExistence type="predicted"/>